<dbReference type="FunFam" id="3.10.10.10:FF:000007">
    <property type="entry name" value="Retrovirus-related Pol polyprotein from transposon 17.6-like Protein"/>
    <property type="match status" value="1"/>
</dbReference>
<evidence type="ECO:0000259" key="10">
    <source>
        <dbReference type="PROSITE" id="PS50878"/>
    </source>
</evidence>
<dbReference type="GO" id="GO:0042575">
    <property type="term" value="C:DNA polymerase complex"/>
    <property type="evidence" value="ECO:0007669"/>
    <property type="project" value="UniProtKB-ARBA"/>
</dbReference>
<evidence type="ECO:0000259" key="11">
    <source>
        <dbReference type="PROSITE" id="PS50994"/>
    </source>
</evidence>
<proteinExistence type="predicted"/>
<dbReference type="SUPFAM" id="SSF56672">
    <property type="entry name" value="DNA/RNA polymerases"/>
    <property type="match status" value="1"/>
</dbReference>
<keyword evidence="7" id="KW-0378">Hydrolase</keyword>
<dbReference type="AlphaFoldDB" id="A0A821VEI2"/>
<dbReference type="PANTHER" id="PTHR37984:SF5">
    <property type="entry name" value="PROTEIN NYNRIN-LIKE"/>
    <property type="match status" value="1"/>
</dbReference>
<dbReference type="CDD" id="cd01647">
    <property type="entry name" value="RT_LTR"/>
    <property type="match status" value="1"/>
</dbReference>
<evidence type="ECO:0000256" key="4">
    <source>
        <dbReference type="ARBA" id="ARBA00022695"/>
    </source>
</evidence>
<dbReference type="EC" id="2.7.7.49" evidence="1"/>
<dbReference type="FunFam" id="3.30.70.270:FF:000020">
    <property type="entry name" value="Transposon Tf2-6 polyprotein-like Protein"/>
    <property type="match status" value="1"/>
</dbReference>
<dbReference type="Gene3D" id="1.10.340.70">
    <property type="match status" value="1"/>
</dbReference>
<dbReference type="InterPro" id="IPR041588">
    <property type="entry name" value="Integrase_H2C2"/>
</dbReference>
<feature type="domain" description="Integrase catalytic" evidence="11">
    <location>
        <begin position="731"/>
        <end position="879"/>
    </location>
</feature>
<keyword evidence="3" id="KW-0808">Transferase</keyword>
<gene>
    <name evidence="12" type="ORF">PMACD_LOCUS11741</name>
</gene>
<dbReference type="Pfam" id="PF17917">
    <property type="entry name" value="RT_RNaseH"/>
    <property type="match status" value="1"/>
</dbReference>
<dbReference type="Gene3D" id="3.30.420.10">
    <property type="entry name" value="Ribonuclease H-like superfamily/Ribonuclease H"/>
    <property type="match status" value="1"/>
</dbReference>
<name>A0A821VEI2_9NEOP</name>
<evidence type="ECO:0000256" key="3">
    <source>
        <dbReference type="ARBA" id="ARBA00022679"/>
    </source>
</evidence>
<dbReference type="GO" id="GO:0003964">
    <property type="term" value="F:RNA-directed DNA polymerase activity"/>
    <property type="evidence" value="ECO:0007669"/>
    <property type="project" value="UniProtKB-KW"/>
</dbReference>
<evidence type="ECO:0000313" key="12">
    <source>
        <dbReference type="EMBL" id="CAF4906430.1"/>
    </source>
</evidence>
<dbReference type="PANTHER" id="PTHR37984">
    <property type="entry name" value="PROTEIN CBG26694"/>
    <property type="match status" value="1"/>
</dbReference>
<evidence type="ECO:0000256" key="7">
    <source>
        <dbReference type="ARBA" id="ARBA00022801"/>
    </source>
</evidence>
<keyword evidence="8" id="KW-0695">RNA-directed DNA polymerase</keyword>
<keyword evidence="4" id="KW-0548">Nucleotidyltransferase</keyword>
<dbReference type="CDD" id="cd09274">
    <property type="entry name" value="RNase_HI_RT_Ty3"/>
    <property type="match status" value="1"/>
</dbReference>
<protein>
    <recommendedName>
        <fullName evidence="1">RNA-directed DNA polymerase</fullName>
        <ecNumber evidence="1">2.7.7.49</ecNumber>
    </recommendedName>
</protein>
<evidence type="ECO:0000256" key="2">
    <source>
        <dbReference type="ARBA" id="ARBA00022670"/>
    </source>
</evidence>
<dbReference type="Proteomes" id="UP000663880">
    <property type="component" value="Unassembled WGS sequence"/>
</dbReference>
<dbReference type="InterPro" id="IPR050951">
    <property type="entry name" value="Retrovirus_Pol_polyprotein"/>
</dbReference>
<evidence type="ECO:0000256" key="8">
    <source>
        <dbReference type="ARBA" id="ARBA00022918"/>
    </source>
</evidence>
<dbReference type="InterPro" id="IPR041373">
    <property type="entry name" value="RT_RNaseH"/>
</dbReference>
<keyword evidence="13" id="KW-1185">Reference proteome</keyword>
<evidence type="ECO:0000256" key="1">
    <source>
        <dbReference type="ARBA" id="ARBA00012493"/>
    </source>
</evidence>
<dbReference type="InterPro" id="IPR036397">
    <property type="entry name" value="RNaseH_sf"/>
</dbReference>
<dbReference type="Gene3D" id="3.10.10.10">
    <property type="entry name" value="HIV Type 1 Reverse Transcriptase, subunit A, domain 1"/>
    <property type="match status" value="1"/>
</dbReference>
<evidence type="ECO:0000313" key="13">
    <source>
        <dbReference type="Proteomes" id="UP000663880"/>
    </source>
</evidence>
<dbReference type="Pfam" id="PF17921">
    <property type="entry name" value="Integrase_H2C2"/>
    <property type="match status" value="1"/>
</dbReference>
<organism evidence="12 13">
    <name type="scientific">Pieris macdunnoughi</name>
    <dbReference type="NCBI Taxonomy" id="345717"/>
    <lineage>
        <taxon>Eukaryota</taxon>
        <taxon>Metazoa</taxon>
        <taxon>Ecdysozoa</taxon>
        <taxon>Arthropoda</taxon>
        <taxon>Hexapoda</taxon>
        <taxon>Insecta</taxon>
        <taxon>Pterygota</taxon>
        <taxon>Neoptera</taxon>
        <taxon>Endopterygota</taxon>
        <taxon>Lepidoptera</taxon>
        <taxon>Glossata</taxon>
        <taxon>Ditrysia</taxon>
        <taxon>Papilionoidea</taxon>
        <taxon>Pieridae</taxon>
        <taxon>Pierinae</taxon>
        <taxon>Pieris</taxon>
    </lineage>
</organism>
<dbReference type="InterPro" id="IPR001584">
    <property type="entry name" value="Integrase_cat-core"/>
</dbReference>
<dbReference type="Gene3D" id="3.30.70.270">
    <property type="match status" value="2"/>
</dbReference>
<dbReference type="InterPro" id="IPR000477">
    <property type="entry name" value="RT_dom"/>
</dbReference>
<keyword evidence="6" id="KW-0255">Endonuclease</keyword>
<feature type="compositionally biased region" description="Polar residues" evidence="9">
    <location>
        <begin position="527"/>
        <end position="541"/>
    </location>
</feature>
<sequence>MKFYVFNFSDKYDILMGTDMIEQIEALIDLRERKLILPENELLIFHMSDDNLLNIKDLCKTYSDLFTEDVTNSATTSIRHKITLINEEPIYQRPFRLPQTQQQEVDSQIRKLLDENIIRPSESPWSSPVHLVPKKMDQSGVKKWRMVIDYRRLNEGTKSDKFPLPNIEELFSKLQGNNYFTTLDLTSGYHQILMENHSIEKTAFSTPNGHYEFLRMPFGLKNAPATFQRMMNNVLRNEISHNICLVYLDDIIVYSKSEQDHINKLQQVFEALRKVNLKLNQNKCVFMKEEIEFLGHILNKDGLKPNQSKIEVIQKFPIPKTLKQVRGFLGLIGYYRKFVPNLSKIIKPLTEVTKKNAIIDITDKKYIEAFEKCKHLLSNTPILAFPDFDKTFVITTDASDIALGALLSQENHPIAYASRTLSITEQKYNTTEKELLGILWAVTHFRPYIYGRKFILRTDHKALIWLSKLKEPNQRLTRWKLKLQDYDYKIEHVKGKENYVADALSRIQLHHTSEDSLAVQHDDDNRSLNTTPVNTDTNSWVSDKDNRSLNNTIHSCQENSDGGIPIINSYPPKRLRRVVFEVAPYKKANYERGMWYFYIPPNNEEQIIKEFMLEYLSKDKYAFIIPNEELYYKVTEVYRKYFDHNKFKPVRYTRNLIEIDDKEEQLTLIREYHLFEHRHAGIESVYKQLRDKYYWENMRKQIKKYILNCETCKKEKYNRHPNVSLSLETETPYEPMDIWHIDFMSLEGQWYLTVIDKFSKYAIVKPSEKSRVYDTIAEIFALIGTPNKIIHDGEQSMCSIIMQELFKTYNIKDYTTTPQHHKSNSDVERLHNTIQELYRLQRDSDLEKNQKINLITHSYNNTVHSSINMTPFEVHFGRKAKLRSFDNLKVVIQNYTAQQREFSKSLNKNVHELLKRGKEVRNERINRKIKTPKIYKVGNVAYLKNSMADRHKTKPRFLGPFTIVSVEPHNKYKLSNGRSYHVEELNIVPDSSSSSQLSSSEN</sequence>
<dbReference type="Pfam" id="PF00078">
    <property type="entry name" value="RVT_1"/>
    <property type="match status" value="1"/>
</dbReference>
<dbReference type="OrthoDB" id="427924at2759"/>
<dbReference type="GO" id="GO:0003676">
    <property type="term" value="F:nucleic acid binding"/>
    <property type="evidence" value="ECO:0007669"/>
    <property type="project" value="InterPro"/>
</dbReference>
<feature type="domain" description="Reverse transcriptase" evidence="10">
    <location>
        <begin position="113"/>
        <end position="298"/>
    </location>
</feature>
<dbReference type="GO" id="GO:0004519">
    <property type="term" value="F:endonuclease activity"/>
    <property type="evidence" value="ECO:0007669"/>
    <property type="project" value="UniProtKB-KW"/>
</dbReference>
<accession>A0A821VEI2</accession>
<dbReference type="GO" id="GO:0006508">
    <property type="term" value="P:proteolysis"/>
    <property type="evidence" value="ECO:0007669"/>
    <property type="project" value="UniProtKB-KW"/>
</dbReference>
<dbReference type="InterPro" id="IPR012337">
    <property type="entry name" value="RNaseH-like_sf"/>
</dbReference>
<dbReference type="FunFam" id="3.10.20.370:FF:000001">
    <property type="entry name" value="Retrovirus-related Pol polyprotein from transposon 17.6-like protein"/>
    <property type="match status" value="1"/>
</dbReference>
<dbReference type="GO" id="GO:0015074">
    <property type="term" value="P:DNA integration"/>
    <property type="evidence" value="ECO:0007669"/>
    <property type="project" value="InterPro"/>
</dbReference>
<keyword evidence="2" id="KW-0645">Protease</keyword>
<dbReference type="GO" id="GO:0008233">
    <property type="term" value="F:peptidase activity"/>
    <property type="evidence" value="ECO:0007669"/>
    <property type="project" value="UniProtKB-KW"/>
</dbReference>
<feature type="region of interest" description="Disordered" evidence="9">
    <location>
        <begin position="520"/>
        <end position="544"/>
    </location>
</feature>
<comment type="caution">
    <text evidence="12">The sequence shown here is derived from an EMBL/GenBank/DDBJ whole genome shotgun (WGS) entry which is preliminary data.</text>
</comment>
<dbReference type="PROSITE" id="PS50878">
    <property type="entry name" value="RT_POL"/>
    <property type="match status" value="1"/>
</dbReference>
<evidence type="ECO:0000256" key="5">
    <source>
        <dbReference type="ARBA" id="ARBA00022722"/>
    </source>
</evidence>
<dbReference type="PROSITE" id="PS50994">
    <property type="entry name" value="INTEGRASE"/>
    <property type="match status" value="1"/>
</dbReference>
<reference evidence="12" key="1">
    <citation type="submission" date="2021-02" db="EMBL/GenBank/DDBJ databases">
        <authorList>
            <person name="Steward A R."/>
        </authorList>
    </citation>
    <scope>NUCLEOTIDE SEQUENCE</scope>
</reference>
<dbReference type="SUPFAM" id="SSF53098">
    <property type="entry name" value="Ribonuclease H-like"/>
    <property type="match status" value="1"/>
</dbReference>
<dbReference type="InterPro" id="IPR043128">
    <property type="entry name" value="Rev_trsase/Diguanyl_cyclase"/>
</dbReference>
<evidence type="ECO:0000256" key="6">
    <source>
        <dbReference type="ARBA" id="ARBA00022759"/>
    </source>
</evidence>
<evidence type="ECO:0000256" key="9">
    <source>
        <dbReference type="SAM" id="MobiDB-lite"/>
    </source>
</evidence>
<keyword evidence="5" id="KW-0540">Nuclease</keyword>
<dbReference type="InterPro" id="IPR043502">
    <property type="entry name" value="DNA/RNA_pol_sf"/>
</dbReference>
<dbReference type="EMBL" id="CAJOBZ010000042">
    <property type="protein sequence ID" value="CAF4906430.1"/>
    <property type="molecule type" value="Genomic_DNA"/>
</dbReference>